<dbReference type="OrthoDB" id="429813at2759"/>
<organism evidence="4 5">
    <name type="scientific">Mycosarcoma maydis</name>
    <name type="common">Corn smut fungus</name>
    <name type="synonym">Ustilago maydis</name>
    <dbReference type="NCBI Taxonomy" id="5270"/>
    <lineage>
        <taxon>Eukaryota</taxon>
        <taxon>Fungi</taxon>
        <taxon>Dikarya</taxon>
        <taxon>Basidiomycota</taxon>
        <taxon>Ustilaginomycotina</taxon>
        <taxon>Ustilaginomycetes</taxon>
        <taxon>Ustilaginales</taxon>
        <taxon>Ustilaginaceae</taxon>
        <taxon>Mycosarcoma</taxon>
    </lineage>
</organism>
<dbReference type="AlphaFoldDB" id="A0A0D1E5D3"/>
<feature type="domain" description="AMP-dependent synthetase/ligase" evidence="3">
    <location>
        <begin position="170"/>
        <end position="494"/>
    </location>
</feature>
<evidence type="ECO:0000259" key="3">
    <source>
        <dbReference type="Pfam" id="PF00501"/>
    </source>
</evidence>
<evidence type="ECO:0000256" key="1">
    <source>
        <dbReference type="ARBA" id="ARBA00006432"/>
    </source>
</evidence>
<dbReference type="KEGG" id="uma:UMAG_06487"/>
<evidence type="ECO:0000313" key="4">
    <source>
        <dbReference type="EMBL" id="KIS70891.1"/>
    </source>
</evidence>
<sequence length="749" mass="82990">MGERAVKSERWVSGEGGMISAELFQHRRGAEVGRFGTEDSGFLAEKAISSVLVRVQMELKAREQCHVQRCSWFTIQVAVLTAPMPLSRDRNSNRTRCRSFQWNSNYCGETAVAGFASPPSPHACRMSLDASREYSELELLTSLRRLALAAPDAPFVYLQEPQTRSPGESSDFVKVTYGQANRIVDHLALRWQQRLSEQHGVDWDNEQIPVTITLLSLPTQHTFFHLFALWAIGVTVQYVNHELGRDTLEALIHGARSDLVVHAGLDNKVKAWLESISSTHHIPLLELSAQETALHLARLAIDNQQFQLAQPSRPAFGLYTRIPDPSIVSHSSASTGEPKLIAYSTRYWCYDIARHATEVLAQDQKQATALRPRLLLARPFYNTYVGFIVLHLISARPLALMNPIDGLTPSVTEVLVALQQSKAAEVATNVEQARQMILQARANPDKGWLDTLRALDQFAISGSGVDVHLSSLVEQYSILALNIFGVSEVGGLLVGPGPPVAPLHVLFANPTQHHHLFLPLDEHHVQLWSLASAWPRLVHALEYEPRLKPGQSLPSVVRAQPYPGPGPHHGEPAVNWADSFRVTAPRTPAHGKPAAQGYVHVGRDADILRHSNTARTNAIQVEAYLLQHLRQRLGFDKVTDVQLFGTNMPGTAAVIQLERSASDKDNSTDRIDQDILGAIEETADQLSLPTYSYPKSLAFVKVIVDTADAPLTLLTTHKGNLRRNLNARNFSSWLEALPWHTQDSNATVI</sequence>
<dbReference type="Gene3D" id="3.40.50.12780">
    <property type="entry name" value="N-terminal domain of ligase-like"/>
    <property type="match status" value="1"/>
</dbReference>
<keyword evidence="2" id="KW-0436">Ligase</keyword>
<dbReference type="InterPro" id="IPR042099">
    <property type="entry name" value="ANL_N_sf"/>
</dbReference>
<dbReference type="PANTHER" id="PTHR43201">
    <property type="entry name" value="ACYL-COA SYNTHETASE"/>
    <property type="match status" value="1"/>
</dbReference>
<reference evidence="4 5" key="1">
    <citation type="journal article" date="2006" name="Nature">
        <title>Insights from the genome of the biotrophic fungal plant pathogen Ustilago maydis.</title>
        <authorList>
            <person name="Kamper J."/>
            <person name="Kahmann R."/>
            <person name="Bolker M."/>
            <person name="Ma L.J."/>
            <person name="Brefort T."/>
            <person name="Saville B.J."/>
            <person name="Banuett F."/>
            <person name="Kronstad J.W."/>
            <person name="Gold S.E."/>
            <person name="Muller O."/>
            <person name="Perlin M.H."/>
            <person name="Wosten H.A."/>
            <person name="de Vries R."/>
            <person name="Ruiz-Herrera J."/>
            <person name="Reynaga-Pena C.G."/>
            <person name="Snetselaar K."/>
            <person name="McCann M."/>
            <person name="Perez-Martin J."/>
            <person name="Feldbrugge M."/>
            <person name="Basse C.W."/>
            <person name="Steinberg G."/>
            <person name="Ibeas J.I."/>
            <person name="Holloman W."/>
            <person name="Guzman P."/>
            <person name="Farman M."/>
            <person name="Stajich J.E."/>
            <person name="Sentandreu R."/>
            <person name="Gonzalez-Prieto J.M."/>
            <person name="Kennell J.C."/>
            <person name="Molina L."/>
            <person name="Schirawski J."/>
            <person name="Mendoza-Mendoza A."/>
            <person name="Greilinger D."/>
            <person name="Munch K."/>
            <person name="Rossel N."/>
            <person name="Scherer M."/>
            <person name="Vranes M."/>
            <person name="Ladendorf O."/>
            <person name="Vincon V."/>
            <person name="Fuchs U."/>
            <person name="Sandrock B."/>
            <person name="Meng S."/>
            <person name="Ho E.C."/>
            <person name="Cahill M.J."/>
            <person name="Boyce K.J."/>
            <person name="Klose J."/>
            <person name="Klosterman S.J."/>
            <person name="Deelstra H.J."/>
            <person name="Ortiz-Castellanos L."/>
            <person name="Li W."/>
            <person name="Sanchez-Alonso P."/>
            <person name="Schreier P.H."/>
            <person name="Hauser-Hahn I."/>
            <person name="Vaupel M."/>
            <person name="Koopmann E."/>
            <person name="Friedrich G."/>
            <person name="Voss H."/>
            <person name="Schluter T."/>
            <person name="Margolis J."/>
            <person name="Platt D."/>
            <person name="Swimmer C."/>
            <person name="Gnirke A."/>
            <person name="Chen F."/>
            <person name="Vysotskaia V."/>
            <person name="Mannhaupt G."/>
            <person name="Guldener U."/>
            <person name="Munsterkotter M."/>
            <person name="Haase D."/>
            <person name="Oesterheld M."/>
            <person name="Mewes H.W."/>
            <person name="Mauceli E.W."/>
            <person name="DeCaprio D."/>
            <person name="Wade C.M."/>
            <person name="Butler J."/>
            <person name="Young S."/>
            <person name="Jaffe D.B."/>
            <person name="Calvo S."/>
            <person name="Nusbaum C."/>
            <person name="Galagan J."/>
            <person name="Birren B.W."/>
        </authorList>
    </citation>
    <scope>NUCLEOTIDE SEQUENCE [LARGE SCALE GENOMIC DNA]</scope>
    <source>
        <strain evidence="5">DSM 14603 / FGSC 9021 / UM521</strain>
    </source>
</reference>
<accession>A0A0D1E5D3</accession>
<dbReference type="GO" id="GO:0031956">
    <property type="term" value="F:medium-chain fatty acid-CoA ligase activity"/>
    <property type="evidence" value="ECO:0000318"/>
    <property type="project" value="GO_Central"/>
</dbReference>
<dbReference type="PANTHER" id="PTHR43201:SF5">
    <property type="entry name" value="MEDIUM-CHAIN ACYL-COA LIGASE ACSF2, MITOCHONDRIAL"/>
    <property type="match status" value="1"/>
</dbReference>
<keyword evidence="5" id="KW-1185">Reference proteome</keyword>
<dbReference type="Proteomes" id="UP000000561">
    <property type="component" value="Chromosome 3"/>
</dbReference>
<proteinExistence type="inferred from homology"/>
<dbReference type="VEuPathDB" id="FungiDB:UMAG_06487"/>
<gene>
    <name evidence="4" type="ORF">UMAG_06487</name>
</gene>
<name>A0A0D1E5D3_MYCMD</name>
<dbReference type="GO" id="GO:0006631">
    <property type="term" value="P:fatty acid metabolic process"/>
    <property type="evidence" value="ECO:0000318"/>
    <property type="project" value="GO_Central"/>
</dbReference>
<evidence type="ECO:0000256" key="2">
    <source>
        <dbReference type="ARBA" id="ARBA00022598"/>
    </source>
</evidence>
<dbReference type="Pfam" id="PF00501">
    <property type="entry name" value="AMP-binding"/>
    <property type="match status" value="1"/>
</dbReference>
<dbReference type="SUPFAM" id="SSF56801">
    <property type="entry name" value="Acetyl-CoA synthetase-like"/>
    <property type="match status" value="1"/>
</dbReference>
<dbReference type="RefSeq" id="XP_011387943.1">
    <property type="nucleotide sequence ID" value="XM_011389641.1"/>
</dbReference>
<dbReference type="InParanoid" id="A0A0D1E5D3"/>
<evidence type="ECO:0000313" key="5">
    <source>
        <dbReference type="Proteomes" id="UP000000561"/>
    </source>
</evidence>
<comment type="similarity">
    <text evidence="1">Belongs to the ATP-dependent AMP-binding enzyme family.</text>
</comment>
<dbReference type="InterPro" id="IPR000873">
    <property type="entry name" value="AMP-dep_synth/lig_dom"/>
</dbReference>
<dbReference type="GeneID" id="23566060"/>
<dbReference type="STRING" id="237631.A0A0D1E5D3"/>
<protein>
    <recommendedName>
        <fullName evidence="3">AMP-dependent synthetase/ligase domain-containing protein</fullName>
    </recommendedName>
</protein>
<dbReference type="EMBL" id="CM003142">
    <property type="protein sequence ID" value="KIS70891.1"/>
    <property type="molecule type" value="Genomic_DNA"/>
</dbReference>
<dbReference type="OMA" id="VICAPRF"/>